<evidence type="ECO:0000313" key="2">
    <source>
        <dbReference type="EMBL" id="CAG2213261.1"/>
    </source>
</evidence>
<comment type="caution">
    <text evidence="2">The sequence shown here is derived from an EMBL/GenBank/DDBJ whole genome shotgun (WGS) entry which is preliminary data.</text>
</comment>
<name>A0A8S3S227_MYTED</name>
<feature type="compositionally biased region" description="Polar residues" evidence="1">
    <location>
        <begin position="218"/>
        <end position="232"/>
    </location>
</feature>
<protein>
    <submittedName>
        <fullName evidence="2">Uncharacterized protein</fullName>
    </submittedName>
</protein>
<organism evidence="2 3">
    <name type="scientific">Mytilus edulis</name>
    <name type="common">Blue mussel</name>
    <dbReference type="NCBI Taxonomy" id="6550"/>
    <lineage>
        <taxon>Eukaryota</taxon>
        <taxon>Metazoa</taxon>
        <taxon>Spiralia</taxon>
        <taxon>Lophotrochozoa</taxon>
        <taxon>Mollusca</taxon>
        <taxon>Bivalvia</taxon>
        <taxon>Autobranchia</taxon>
        <taxon>Pteriomorphia</taxon>
        <taxon>Mytilida</taxon>
        <taxon>Mytiloidea</taxon>
        <taxon>Mytilidae</taxon>
        <taxon>Mytilinae</taxon>
        <taxon>Mytilus</taxon>
    </lineage>
</organism>
<feature type="compositionally biased region" description="Polar residues" evidence="1">
    <location>
        <begin position="1"/>
        <end position="20"/>
    </location>
</feature>
<feature type="region of interest" description="Disordered" evidence="1">
    <location>
        <begin position="218"/>
        <end position="253"/>
    </location>
</feature>
<sequence length="253" mass="28924">MAYQTATHHTLQKQESNGISAYTDKRQVSDGISDSYPPHTTKRVNKSDSYLTQIKRQDSDGISGQLPTTHYKTRDYPPHTTKQESNGISDSYLTQTSKDKSVMAYQTATHHTLQNKESNGKSDSYLTQIKRQDIDGDIRQLPTTHYKTRDYPPHTTKKESNGKSYSYLTQIKRQVSDGISDSYPPHTTKQESNSYLTQIKRQVSHGISDSYTTHYKQEMATNTDQRQVSDGISDSYPPTHYNSKSYLTHIKRQ</sequence>
<gene>
    <name evidence="2" type="ORF">MEDL_27191</name>
</gene>
<dbReference type="AlphaFoldDB" id="A0A8S3S227"/>
<accession>A0A8S3S227</accession>
<feature type="region of interest" description="Disordered" evidence="1">
    <location>
        <begin position="1"/>
        <end position="91"/>
    </location>
</feature>
<feature type="compositionally biased region" description="Polar residues" evidence="1">
    <location>
        <begin position="47"/>
        <end position="70"/>
    </location>
</feature>
<proteinExistence type="predicted"/>
<evidence type="ECO:0000313" key="3">
    <source>
        <dbReference type="Proteomes" id="UP000683360"/>
    </source>
</evidence>
<dbReference type="Proteomes" id="UP000683360">
    <property type="component" value="Unassembled WGS sequence"/>
</dbReference>
<reference evidence="2" key="1">
    <citation type="submission" date="2021-03" db="EMBL/GenBank/DDBJ databases">
        <authorList>
            <person name="Bekaert M."/>
        </authorList>
    </citation>
    <scope>NUCLEOTIDE SEQUENCE</scope>
</reference>
<dbReference type="EMBL" id="CAJPWZ010001348">
    <property type="protein sequence ID" value="CAG2213261.1"/>
    <property type="molecule type" value="Genomic_DNA"/>
</dbReference>
<evidence type="ECO:0000256" key="1">
    <source>
        <dbReference type="SAM" id="MobiDB-lite"/>
    </source>
</evidence>
<keyword evidence="3" id="KW-1185">Reference proteome</keyword>